<evidence type="ECO:0000313" key="5">
    <source>
        <dbReference type="EMBL" id="EER16959.1"/>
    </source>
</evidence>
<keyword evidence="6" id="KW-1185">Reference proteome</keyword>
<dbReference type="PANTHER" id="PTHR21514">
    <property type="entry name" value="AP-4 COMPLEX ACCESSORY SUBUNIT TEPSIN"/>
    <property type="match status" value="1"/>
</dbReference>
<comment type="subcellular location">
    <subcellularLocation>
        <location evidence="1">Cytoplasmic vesicle</location>
    </subcellularLocation>
    <subcellularLocation>
        <location evidence="2">Golgi apparatus</location>
    </subcellularLocation>
</comment>
<dbReference type="EMBL" id="GG672550">
    <property type="protein sequence ID" value="EER16959.1"/>
    <property type="molecule type" value="Genomic_DNA"/>
</dbReference>
<keyword evidence="3" id="KW-0333">Golgi apparatus</keyword>
<evidence type="ECO:0000256" key="2">
    <source>
        <dbReference type="ARBA" id="ARBA00004555"/>
    </source>
</evidence>
<evidence type="ECO:0000256" key="1">
    <source>
        <dbReference type="ARBA" id="ARBA00004541"/>
    </source>
</evidence>
<protein>
    <submittedName>
        <fullName evidence="5">Uncharacterized protein</fullName>
    </submittedName>
</protein>
<dbReference type="InterPro" id="IPR008942">
    <property type="entry name" value="ENTH_VHS"/>
</dbReference>
<reference evidence="5 6" key="1">
    <citation type="submission" date="2008-07" db="EMBL/GenBank/DDBJ databases">
        <authorList>
            <person name="El-Sayed N."/>
            <person name="Caler E."/>
            <person name="Inman J."/>
            <person name="Amedeo P."/>
            <person name="Hass B."/>
            <person name="Wortman J."/>
        </authorList>
    </citation>
    <scope>NUCLEOTIDE SEQUENCE [LARGE SCALE GENOMIC DNA]</scope>
    <source>
        <strain evidence="6">ATCC 50983 / TXsc</strain>
    </source>
</reference>
<keyword evidence="4" id="KW-0968">Cytoplasmic vesicle</keyword>
<dbReference type="CDD" id="cd03572">
    <property type="entry name" value="ENTH_like_Tepsin"/>
    <property type="match status" value="1"/>
</dbReference>
<proteinExistence type="predicted"/>
<dbReference type="GO" id="GO:0031410">
    <property type="term" value="C:cytoplasmic vesicle"/>
    <property type="evidence" value="ECO:0007669"/>
    <property type="project" value="UniProtKB-SubCell"/>
</dbReference>
<dbReference type="Gene3D" id="1.25.40.90">
    <property type="match status" value="1"/>
</dbReference>
<dbReference type="InParanoid" id="C5KEY3"/>
<sequence length="471" mass="52689">MIDWELIRYATNTDNKPTPGYAFNDLITNIRGNPQGVPDVAAYLAQCVAGDHAHVKLKALLCMKHLANRVPPFRIQLRSYAAVIEQATQFTGPPSPTYGDEPYRLVRDTATAVWDITFNQGDDIDNATQSLQERIQGFGSAPTGNTNSPSVASTALQGAADYVSDAIYFIMYTLVVKIEKQACQILYWDNDEKVFFVQDDQFNQQELPQRYVKEASKLLKNGDQVTLWLDDDEIVKSFSPTAKVEKKAAGIVKSILSNLEEFEPRKFCRHIVFREDYGKDDTLVLPDIPVDERVKARAFGSDGCSCEARIVAGAESKEPANGASGSSLFLEVYDNNQQQLVRRRLPDDVVEVRNGGPFGELIVYGTSYVLIPGERRPPKYPKTWWSTKASPLNGVDGDAGHVDKNAPQLTPLSRFRYKPNFGEKLTNIKEPCIYIYSIEDDVFIDVNHQLGSQFMENKTLGYLYSLTVIGN</sequence>
<dbReference type="InterPro" id="IPR035802">
    <property type="entry name" value="ENTH/VHS_tepsin"/>
</dbReference>
<dbReference type="PANTHER" id="PTHR21514:SF0">
    <property type="entry name" value="AP-4 COMPLEX ACCESSORY SUBUNIT TEPSIN"/>
    <property type="match status" value="1"/>
</dbReference>
<dbReference type="GeneID" id="9053007"/>
<dbReference type="OrthoDB" id="118154at2759"/>
<dbReference type="RefSeq" id="XP_002785163.1">
    <property type="nucleotide sequence ID" value="XM_002785117.1"/>
</dbReference>
<dbReference type="InterPro" id="IPR039273">
    <property type="entry name" value="TEPSIN"/>
</dbReference>
<organism evidence="6">
    <name type="scientific">Perkinsus marinus (strain ATCC 50983 / TXsc)</name>
    <dbReference type="NCBI Taxonomy" id="423536"/>
    <lineage>
        <taxon>Eukaryota</taxon>
        <taxon>Sar</taxon>
        <taxon>Alveolata</taxon>
        <taxon>Perkinsozoa</taxon>
        <taxon>Perkinsea</taxon>
        <taxon>Perkinsida</taxon>
        <taxon>Perkinsidae</taxon>
        <taxon>Perkinsus</taxon>
    </lineage>
</organism>
<dbReference type="GO" id="GO:0032588">
    <property type="term" value="C:trans-Golgi network membrane"/>
    <property type="evidence" value="ECO:0007669"/>
    <property type="project" value="TreeGrafter"/>
</dbReference>
<gene>
    <name evidence="5" type="ORF">Pmar_PMAR010770</name>
</gene>
<name>C5KEY3_PERM5</name>
<accession>C5KEY3</accession>
<dbReference type="AlphaFoldDB" id="C5KEY3"/>
<dbReference type="Gene3D" id="2.40.50.140">
    <property type="entry name" value="Nucleic acid-binding proteins"/>
    <property type="match status" value="1"/>
</dbReference>
<evidence type="ECO:0000256" key="4">
    <source>
        <dbReference type="ARBA" id="ARBA00023329"/>
    </source>
</evidence>
<evidence type="ECO:0000256" key="3">
    <source>
        <dbReference type="ARBA" id="ARBA00023034"/>
    </source>
</evidence>
<dbReference type="InterPro" id="IPR012340">
    <property type="entry name" value="NA-bd_OB-fold"/>
</dbReference>
<evidence type="ECO:0000313" key="6">
    <source>
        <dbReference type="Proteomes" id="UP000007800"/>
    </source>
</evidence>
<dbReference type="Proteomes" id="UP000007800">
    <property type="component" value="Unassembled WGS sequence"/>
</dbReference>